<protein>
    <submittedName>
        <fullName evidence="11">Thiol:disulfide interchange protein DsbD</fullName>
        <ecNumber evidence="11">1.8.1.8</ecNumber>
    </submittedName>
</protein>
<keyword evidence="12" id="KW-1185">Reference proteome</keyword>
<evidence type="ECO:0000256" key="3">
    <source>
        <dbReference type="ARBA" id="ARBA00022748"/>
    </source>
</evidence>
<dbReference type="Pfam" id="PF13899">
    <property type="entry name" value="Thioredoxin_7"/>
    <property type="match status" value="1"/>
</dbReference>
<dbReference type="PANTHER" id="PTHR32234">
    <property type="entry name" value="THIOL:DISULFIDE INTERCHANGE PROTEIN DSBD"/>
    <property type="match status" value="1"/>
</dbReference>
<keyword evidence="11" id="KW-0560">Oxidoreductase</keyword>
<dbReference type="PROSITE" id="PS00194">
    <property type="entry name" value="THIOREDOXIN_1"/>
    <property type="match status" value="1"/>
</dbReference>
<dbReference type="InterPro" id="IPR028250">
    <property type="entry name" value="DsbDN"/>
</dbReference>
<evidence type="ECO:0000313" key="12">
    <source>
        <dbReference type="Proteomes" id="UP000207598"/>
    </source>
</evidence>
<feature type="transmembrane region" description="Helical" evidence="7">
    <location>
        <begin position="298"/>
        <end position="322"/>
    </location>
</feature>
<comment type="subcellular location">
    <subcellularLocation>
        <location evidence="1">Membrane</location>
        <topology evidence="1">Multi-pass membrane protein</topology>
    </subcellularLocation>
</comment>
<evidence type="ECO:0000256" key="1">
    <source>
        <dbReference type="ARBA" id="ARBA00004141"/>
    </source>
</evidence>
<gene>
    <name evidence="11" type="primary">dsbD_4</name>
    <name evidence="11" type="ORF">MAA8898_04417</name>
</gene>
<keyword evidence="4 7" id="KW-1133">Transmembrane helix</keyword>
<feature type="transmembrane region" description="Helical" evidence="7">
    <location>
        <begin position="427"/>
        <end position="454"/>
    </location>
</feature>
<dbReference type="GO" id="GO:0016020">
    <property type="term" value="C:membrane"/>
    <property type="evidence" value="ECO:0007669"/>
    <property type="project" value="UniProtKB-SubCell"/>
</dbReference>
<dbReference type="InterPro" id="IPR035671">
    <property type="entry name" value="DsbD_gamma"/>
</dbReference>
<feature type="chain" id="PRO_5012940983" evidence="8">
    <location>
        <begin position="27"/>
        <end position="707"/>
    </location>
</feature>
<dbReference type="CDD" id="cd02953">
    <property type="entry name" value="DsbDgamma"/>
    <property type="match status" value="1"/>
</dbReference>
<proteinExistence type="predicted"/>
<name>A0A238L3S2_9RHOB</name>
<keyword evidence="2 7" id="KW-0812">Transmembrane</keyword>
<evidence type="ECO:0000256" key="6">
    <source>
        <dbReference type="ARBA" id="ARBA00023284"/>
    </source>
</evidence>
<feature type="domain" description="Cytochrome C biogenesis protein transmembrane" evidence="9">
    <location>
        <begin position="300"/>
        <end position="515"/>
    </location>
</feature>
<evidence type="ECO:0000259" key="9">
    <source>
        <dbReference type="Pfam" id="PF02683"/>
    </source>
</evidence>
<evidence type="ECO:0000256" key="7">
    <source>
        <dbReference type="SAM" id="Phobius"/>
    </source>
</evidence>
<dbReference type="GO" id="GO:0047134">
    <property type="term" value="F:protein-disulfide reductase [NAD(P)H] activity"/>
    <property type="evidence" value="ECO:0007669"/>
    <property type="project" value="UniProtKB-EC"/>
</dbReference>
<feature type="domain" description="Thiol:disulfide interchange protein DsbD N-terminal" evidence="10">
    <location>
        <begin position="56"/>
        <end position="152"/>
    </location>
</feature>
<dbReference type="GO" id="GO:0045454">
    <property type="term" value="P:cell redox homeostasis"/>
    <property type="evidence" value="ECO:0007669"/>
    <property type="project" value="TreeGrafter"/>
</dbReference>
<keyword evidence="3" id="KW-0201">Cytochrome c-type biogenesis</keyword>
<feature type="transmembrane region" description="Helical" evidence="7">
    <location>
        <begin position="524"/>
        <end position="542"/>
    </location>
</feature>
<dbReference type="InterPro" id="IPR036249">
    <property type="entry name" value="Thioredoxin-like_sf"/>
</dbReference>
<keyword evidence="6" id="KW-0676">Redox-active center</keyword>
<evidence type="ECO:0000256" key="4">
    <source>
        <dbReference type="ARBA" id="ARBA00022989"/>
    </source>
</evidence>
<dbReference type="AlphaFoldDB" id="A0A238L3S2"/>
<dbReference type="PANTHER" id="PTHR32234:SF3">
    <property type="entry name" value="SUPPRESSION OF COPPER SENSITIVITY PROTEIN"/>
    <property type="match status" value="1"/>
</dbReference>
<evidence type="ECO:0000256" key="8">
    <source>
        <dbReference type="SAM" id="SignalP"/>
    </source>
</evidence>
<feature type="transmembrane region" description="Helical" evidence="7">
    <location>
        <begin position="343"/>
        <end position="363"/>
    </location>
</feature>
<dbReference type="EMBL" id="FXYF01000017">
    <property type="protein sequence ID" value="SMX49735.1"/>
    <property type="molecule type" value="Genomic_DNA"/>
</dbReference>
<evidence type="ECO:0000256" key="2">
    <source>
        <dbReference type="ARBA" id="ARBA00022692"/>
    </source>
</evidence>
<feature type="transmembrane region" description="Helical" evidence="7">
    <location>
        <begin position="460"/>
        <end position="488"/>
    </location>
</feature>
<dbReference type="InterPro" id="IPR003834">
    <property type="entry name" value="Cyt_c_assmbl_TM_dom"/>
</dbReference>
<dbReference type="Proteomes" id="UP000207598">
    <property type="component" value="Unassembled WGS sequence"/>
</dbReference>
<keyword evidence="5 7" id="KW-0472">Membrane</keyword>
<organism evidence="11 12">
    <name type="scientific">Maliponia aquimaris</name>
    <dbReference type="NCBI Taxonomy" id="1673631"/>
    <lineage>
        <taxon>Bacteria</taxon>
        <taxon>Pseudomonadati</taxon>
        <taxon>Pseudomonadota</taxon>
        <taxon>Alphaproteobacteria</taxon>
        <taxon>Rhodobacterales</taxon>
        <taxon>Paracoccaceae</taxon>
        <taxon>Maliponia</taxon>
    </lineage>
</organism>
<dbReference type="GO" id="GO:0017004">
    <property type="term" value="P:cytochrome complex assembly"/>
    <property type="evidence" value="ECO:0007669"/>
    <property type="project" value="UniProtKB-KW"/>
</dbReference>
<sequence length="707" mass="75430">MLGLRQIIPVLLLAVFCAPQGQGAMAASSEEYQSTPLTARLVTAQDGIPGDTRSLSAGLHLKLNEKWKTYWRSPGEVGIPPSVDWSGSENVEDIEFLWPAPTRFTAFGIENFGYTGNVVFPLRITLKNSGAPATLRAQVKLLVCSDICVPEEFSLGLTLENGTGIDQGAAELISTYAERVPADADTEGVRVAEAFIDDDLKELQVSIRVDAPLQSPDVFPELGAGFAMGKPDIRLGEQNRLLWARLPILAADPGSLEPPRITVTDGPDRSFTVLADRATQDLPPPYRRAATNPDTLDMVWIAAIALLGGLVLNVMPCVLPVLSIKLSSLVRHSDIPRSRVRTGFLASAAGAMGFMWGLALVLWGLQRLGMSVGWGLQFQNPLFISIMIMVLLIFSANLFGAFEFSLPSGLQTRLAGAGGREGYSADFFTGMFGAVMATPCSAPFLGTAVAFALAGRGVDILVVFTALGLGLSAPYLAVAAFPGIIAFMPRPGRWMMAIKLGMGLLLLVTALWLFRVLAGVAGERAVWAVAVFASVGILAVSIPGLRLQLKWPLTAASFVLAVVVGPYLQQPAAPQEGTKEALSWVPFDRGEIARRVSAGEVVFVDVTADWCLTCKANKALVIERDPVRTALEAESVTAMQADWTRPDARIARYLESYGRYGIPFNAVYGPAAPNGIVLSELLTSADVMDALTRAGTAALAQQGAGQD</sequence>
<dbReference type="RefSeq" id="WP_245853554.1">
    <property type="nucleotide sequence ID" value="NZ_FXYF01000017.1"/>
</dbReference>
<feature type="transmembrane region" description="Helical" evidence="7">
    <location>
        <begin position="500"/>
        <end position="518"/>
    </location>
</feature>
<dbReference type="InterPro" id="IPR017937">
    <property type="entry name" value="Thioredoxin_CS"/>
</dbReference>
<evidence type="ECO:0000259" key="10">
    <source>
        <dbReference type="Pfam" id="PF11412"/>
    </source>
</evidence>
<dbReference type="SUPFAM" id="SSF52833">
    <property type="entry name" value="Thioredoxin-like"/>
    <property type="match status" value="1"/>
</dbReference>
<dbReference type="Pfam" id="PF02683">
    <property type="entry name" value="DsbD_TM"/>
    <property type="match status" value="1"/>
</dbReference>
<dbReference type="Gene3D" id="3.40.30.10">
    <property type="entry name" value="Glutaredoxin"/>
    <property type="match status" value="1"/>
</dbReference>
<dbReference type="EC" id="1.8.1.8" evidence="11"/>
<feature type="transmembrane region" description="Helical" evidence="7">
    <location>
        <begin position="383"/>
        <end position="406"/>
    </location>
</feature>
<evidence type="ECO:0000313" key="11">
    <source>
        <dbReference type="EMBL" id="SMX49735.1"/>
    </source>
</evidence>
<keyword evidence="8" id="KW-0732">Signal</keyword>
<evidence type="ECO:0000256" key="5">
    <source>
        <dbReference type="ARBA" id="ARBA00023136"/>
    </source>
</evidence>
<feature type="signal peptide" evidence="8">
    <location>
        <begin position="1"/>
        <end position="26"/>
    </location>
</feature>
<accession>A0A238L3S2</accession>
<dbReference type="Pfam" id="PF11412">
    <property type="entry name" value="DsbD_N"/>
    <property type="match status" value="1"/>
</dbReference>
<reference evidence="11 12" key="1">
    <citation type="submission" date="2017-05" db="EMBL/GenBank/DDBJ databases">
        <authorList>
            <person name="Song R."/>
            <person name="Chenine A.L."/>
            <person name="Ruprecht R.M."/>
        </authorList>
    </citation>
    <scope>NUCLEOTIDE SEQUENCE [LARGE SCALE GENOMIC DNA]</scope>
    <source>
        <strain evidence="11 12">CECT 8898</strain>
    </source>
</reference>